<protein>
    <submittedName>
        <fullName evidence="2">Uncharacterized protein</fullName>
    </submittedName>
</protein>
<feature type="compositionally biased region" description="Low complexity" evidence="1">
    <location>
        <begin position="286"/>
        <end position="295"/>
    </location>
</feature>
<accession>A0A7R9IJW0</accession>
<feature type="compositionally biased region" description="Low complexity" evidence="1">
    <location>
        <begin position="209"/>
        <end position="222"/>
    </location>
</feature>
<organism evidence="2">
    <name type="scientific">Timema tahoe</name>
    <dbReference type="NCBI Taxonomy" id="61484"/>
    <lineage>
        <taxon>Eukaryota</taxon>
        <taxon>Metazoa</taxon>
        <taxon>Ecdysozoa</taxon>
        <taxon>Arthropoda</taxon>
        <taxon>Hexapoda</taxon>
        <taxon>Insecta</taxon>
        <taxon>Pterygota</taxon>
        <taxon>Neoptera</taxon>
        <taxon>Polyneoptera</taxon>
        <taxon>Phasmatodea</taxon>
        <taxon>Timematodea</taxon>
        <taxon>Timematoidea</taxon>
        <taxon>Timematidae</taxon>
        <taxon>Timema</taxon>
    </lineage>
</organism>
<dbReference type="AlphaFoldDB" id="A0A7R9IJW0"/>
<evidence type="ECO:0000256" key="1">
    <source>
        <dbReference type="SAM" id="MobiDB-lite"/>
    </source>
</evidence>
<sequence length="411" mass="45641">MEIKIYWIPGESNPADYPSRLQLQEVMALEGEDAAILDLGEVPTGRLQNLLRPSDRLPMAVPPETFRVPSSHKAINKGARLALGQPSTLIYSLMAGWYSEGLGRDSHRQERLRRPAGQSSRSLLLKPSTQVTNHDAAFIKCVRDLKSGEGVELYFADEESRSRVKLKSYFFVLFGESRYGCPSLLSQILKGSEPTFAWRESVKPLRGKPSNSPNRDSNPNLPVLDSQAQHETNALANYSTESSNANAQQPHQGTREQRRLVFRFQGGRSKNPTRCTKRGVRGESGGLSASKSGALWPPSGGREGEMDVLNRGGRFSSPQEIAATIRVRVCVCGRDARSYPHAGGVSVTVYVVKPSAWEGFSELRRHCYLNHGEDDNHVHSTLIMADLDDDNDTHGCNDHRVWEMRGESMII</sequence>
<name>A0A7R9IJW0_9NEOP</name>
<proteinExistence type="predicted"/>
<dbReference type="EMBL" id="OE003094">
    <property type="protein sequence ID" value="CAD7459726.1"/>
    <property type="molecule type" value="Genomic_DNA"/>
</dbReference>
<gene>
    <name evidence="2" type="ORF">TTEB3V08_LOCUS7674</name>
</gene>
<feature type="region of interest" description="Disordered" evidence="1">
    <location>
        <begin position="271"/>
        <end position="302"/>
    </location>
</feature>
<evidence type="ECO:0000313" key="2">
    <source>
        <dbReference type="EMBL" id="CAD7459726.1"/>
    </source>
</evidence>
<feature type="region of interest" description="Disordered" evidence="1">
    <location>
        <begin position="201"/>
        <end position="224"/>
    </location>
</feature>
<reference evidence="2" key="1">
    <citation type="submission" date="2020-11" db="EMBL/GenBank/DDBJ databases">
        <authorList>
            <person name="Tran Van P."/>
        </authorList>
    </citation>
    <scope>NUCLEOTIDE SEQUENCE</scope>
</reference>